<keyword evidence="3" id="KW-1185">Reference proteome</keyword>
<evidence type="ECO:0000313" key="2">
    <source>
        <dbReference type="EMBL" id="KZT56296.1"/>
    </source>
</evidence>
<dbReference type="EMBL" id="KV423980">
    <property type="protein sequence ID" value="KZT56296.1"/>
    <property type="molecule type" value="Genomic_DNA"/>
</dbReference>
<dbReference type="AlphaFoldDB" id="A0A165F6K7"/>
<feature type="region of interest" description="Disordered" evidence="1">
    <location>
        <begin position="93"/>
        <end position="114"/>
    </location>
</feature>
<proteinExistence type="predicted"/>
<evidence type="ECO:0000313" key="3">
    <source>
        <dbReference type="Proteomes" id="UP000076842"/>
    </source>
</evidence>
<organism evidence="2 3">
    <name type="scientific">Calocera cornea HHB12733</name>
    <dbReference type="NCBI Taxonomy" id="1353952"/>
    <lineage>
        <taxon>Eukaryota</taxon>
        <taxon>Fungi</taxon>
        <taxon>Dikarya</taxon>
        <taxon>Basidiomycota</taxon>
        <taxon>Agaricomycotina</taxon>
        <taxon>Dacrymycetes</taxon>
        <taxon>Dacrymycetales</taxon>
        <taxon>Dacrymycetaceae</taxon>
        <taxon>Calocera</taxon>
    </lineage>
</organism>
<dbReference type="Proteomes" id="UP000076842">
    <property type="component" value="Unassembled WGS sequence"/>
</dbReference>
<protein>
    <submittedName>
        <fullName evidence="2">Uncharacterized protein</fullName>
    </submittedName>
</protein>
<sequence>MGPATSKENGKERRNDQCGSRLILRSYELQGRGTGASGPVQPGAAPSCSTAECMTSAGIHFAGIQFCCGFRSPARKWEIAQLFQERGSLANGVEPGLSGQKWDKSKGPGRLATF</sequence>
<dbReference type="InParanoid" id="A0A165F6K7"/>
<evidence type="ECO:0000256" key="1">
    <source>
        <dbReference type="SAM" id="MobiDB-lite"/>
    </source>
</evidence>
<accession>A0A165F6K7</accession>
<gene>
    <name evidence="2" type="ORF">CALCODRAFT_497608</name>
</gene>
<name>A0A165F6K7_9BASI</name>
<reference evidence="2 3" key="1">
    <citation type="journal article" date="2016" name="Mol. Biol. Evol.">
        <title>Comparative Genomics of Early-Diverging Mushroom-Forming Fungi Provides Insights into the Origins of Lignocellulose Decay Capabilities.</title>
        <authorList>
            <person name="Nagy L.G."/>
            <person name="Riley R."/>
            <person name="Tritt A."/>
            <person name="Adam C."/>
            <person name="Daum C."/>
            <person name="Floudas D."/>
            <person name="Sun H."/>
            <person name="Yadav J.S."/>
            <person name="Pangilinan J."/>
            <person name="Larsson K.H."/>
            <person name="Matsuura K."/>
            <person name="Barry K."/>
            <person name="Labutti K."/>
            <person name="Kuo R."/>
            <person name="Ohm R.A."/>
            <person name="Bhattacharya S.S."/>
            <person name="Shirouzu T."/>
            <person name="Yoshinaga Y."/>
            <person name="Martin F.M."/>
            <person name="Grigoriev I.V."/>
            <person name="Hibbett D.S."/>
        </authorList>
    </citation>
    <scope>NUCLEOTIDE SEQUENCE [LARGE SCALE GENOMIC DNA]</scope>
    <source>
        <strain evidence="2 3">HHB12733</strain>
    </source>
</reference>